<gene>
    <name evidence="2" type="ORF">J2S18_000030</name>
</gene>
<feature type="transmembrane region" description="Helical" evidence="1">
    <location>
        <begin position="45"/>
        <end position="66"/>
    </location>
</feature>
<dbReference type="EMBL" id="JAUSUF010000001">
    <property type="protein sequence ID" value="MDQ0148113.1"/>
    <property type="molecule type" value="Genomic_DNA"/>
</dbReference>
<organism evidence="2 3">
    <name type="scientific">Eubacterium multiforme</name>
    <dbReference type="NCBI Taxonomy" id="83339"/>
    <lineage>
        <taxon>Bacteria</taxon>
        <taxon>Bacillati</taxon>
        <taxon>Bacillota</taxon>
        <taxon>Clostridia</taxon>
        <taxon>Eubacteriales</taxon>
        <taxon>Eubacteriaceae</taxon>
        <taxon>Eubacterium</taxon>
    </lineage>
</organism>
<evidence type="ECO:0000313" key="3">
    <source>
        <dbReference type="Proteomes" id="UP001228504"/>
    </source>
</evidence>
<proteinExistence type="predicted"/>
<sequence length="76" mass="9144">MDLNLKKGKEKDKFNYMLSYYGIIIILTLMQIMVIGEFFEYDFKVNMFLGVFYTMIICFITQYFYISKNKVGTLFN</sequence>
<feature type="transmembrane region" description="Helical" evidence="1">
    <location>
        <begin position="20"/>
        <end position="39"/>
    </location>
</feature>
<name>A0ABT9UN85_9FIRM</name>
<protein>
    <submittedName>
        <fullName evidence="2">Uncharacterized protein</fullName>
    </submittedName>
</protein>
<keyword evidence="1" id="KW-1133">Transmembrane helix</keyword>
<keyword evidence="1" id="KW-0472">Membrane</keyword>
<keyword evidence="3" id="KW-1185">Reference proteome</keyword>
<evidence type="ECO:0000313" key="2">
    <source>
        <dbReference type="EMBL" id="MDQ0148113.1"/>
    </source>
</evidence>
<dbReference type="RefSeq" id="WP_307481655.1">
    <property type="nucleotide sequence ID" value="NZ_JAUSUF010000001.1"/>
</dbReference>
<dbReference type="Proteomes" id="UP001228504">
    <property type="component" value="Unassembled WGS sequence"/>
</dbReference>
<reference evidence="2 3" key="1">
    <citation type="submission" date="2023-07" db="EMBL/GenBank/DDBJ databases">
        <title>Genomic Encyclopedia of Type Strains, Phase IV (KMG-IV): sequencing the most valuable type-strain genomes for metagenomic binning, comparative biology and taxonomic classification.</title>
        <authorList>
            <person name="Goeker M."/>
        </authorList>
    </citation>
    <scope>NUCLEOTIDE SEQUENCE [LARGE SCALE GENOMIC DNA]</scope>
    <source>
        <strain evidence="2 3">DSM 20694</strain>
    </source>
</reference>
<evidence type="ECO:0000256" key="1">
    <source>
        <dbReference type="SAM" id="Phobius"/>
    </source>
</evidence>
<accession>A0ABT9UN85</accession>
<keyword evidence="1" id="KW-0812">Transmembrane</keyword>
<comment type="caution">
    <text evidence="2">The sequence shown here is derived from an EMBL/GenBank/DDBJ whole genome shotgun (WGS) entry which is preliminary data.</text>
</comment>